<reference evidence="1" key="3">
    <citation type="submission" date="2023-05" db="EMBL/GenBank/DDBJ databases">
        <authorList>
            <person name="Smith C.H."/>
        </authorList>
    </citation>
    <scope>NUCLEOTIDE SEQUENCE</scope>
    <source>
        <strain evidence="1">CHS0354</strain>
        <tissue evidence="1">Mantle</tissue>
    </source>
</reference>
<protein>
    <submittedName>
        <fullName evidence="1">Uncharacterized protein</fullName>
    </submittedName>
</protein>
<dbReference type="EMBL" id="JAEAOA010000784">
    <property type="protein sequence ID" value="KAK3594398.1"/>
    <property type="molecule type" value="Genomic_DNA"/>
</dbReference>
<feature type="non-terminal residue" evidence="1">
    <location>
        <position position="1"/>
    </location>
</feature>
<reference evidence="1" key="1">
    <citation type="journal article" date="2021" name="Genome Biol. Evol.">
        <title>A High-Quality Reference Genome for a Parasitic Bivalve with Doubly Uniparental Inheritance (Bivalvia: Unionida).</title>
        <authorList>
            <person name="Smith C.H."/>
        </authorList>
    </citation>
    <scope>NUCLEOTIDE SEQUENCE</scope>
    <source>
        <strain evidence="1">CHS0354</strain>
    </source>
</reference>
<accession>A0AAE0SN11</accession>
<gene>
    <name evidence="1" type="ORF">CHS0354_012964</name>
</gene>
<dbReference type="Proteomes" id="UP001195483">
    <property type="component" value="Unassembled WGS sequence"/>
</dbReference>
<evidence type="ECO:0000313" key="1">
    <source>
        <dbReference type="EMBL" id="KAK3594398.1"/>
    </source>
</evidence>
<organism evidence="1 2">
    <name type="scientific">Potamilus streckersoni</name>
    <dbReference type="NCBI Taxonomy" id="2493646"/>
    <lineage>
        <taxon>Eukaryota</taxon>
        <taxon>Metazoa</taxon>
        <taxon>Spiralia</taxon>
        <taxon>Lophotrochozoa</taxon>
        <taxon>Mollusca</taxon>
        <taxon>Bivalvia</taxon>
        <taxon>Autobranchia</taxon>
        <taxon>Heteroconchia</taxon>
        <taxon>Palaeoheterodonta</taxon>
        <taxon>Unionida</taxon>
        <taxon>Unionoidea</taxon>
        <taxon>Unionidae</taxon>
        <taxon>Ambleminae</taxon>
        <taxon>Lampsilini</taxon>
        <taxon>Potamilus</taxon>
    </lineage>
</organism>
<name>A0AAE0SN11_9BIVA</name>
<sequence>MDEPLTDCQPLGSWLLLSRPYILDMRPIAQLSANNLVKKEDMKKTVLLVGFVGLCLASPYLQVSENDTVPAVDDPLILRAAVLAVGADDDDIERGCKDAKTSVLHLQYHGYRNEGAKGKRYSLYLRITKAD</sequence>
<evidence type="ECO:0000313" key="2">
    <source>
        <dbReference type="Proteomes" id="UP001195483"/>
    </source>
</evidence>
<proteinExistence type="predicted"/>
<comment type="caution">
    <text evidence="1">The sequence shown here is derived from an EMBL/GenBank/DDBJ whole genome shotgun (WGS) entry which is preliminary data.</text>
</comment>
<reference evidence="1" key="2">
    <citation type="journal article" date="2021" name="Genome Biol. Evol.">
        <title>Developing a high-quality reference genome for a parasitic bivalve with doubly uniparental inheritance (Bivalvia: Unionida).</title>
        <authorList>
            <person name="Smith C.H."/>
        </authorList>
    </citation>
    <scope>NUCLEOTIDE SEQUENCE</scope>
    <source>
        <strain evidence="1">CHS0354</strain>
        <tissue evidence="1">Mantle</tissue>
    </source>
</reference>
<keyword evidence="2" id="KW-1185">Reference proteome</keyword>
<dbReference type="AlphaFoldDB" id="A0AAE0SN11"/>